<feature type="compositionally biased region" description="Basic and acidic residues" evidence="7">
    <location>
        <begin position="632"/>
        <end position="654"/>
    </location>
</feature>
<accession>A0A4U6VJB2</accession>
<dbReference type="Pfam" id="PF08783">
    <property type="entry name" value="DWNN"/>
    <property type="match status" value="1"/>
</dbReference>
<dbReference type="CDD" id="cd16620">
    <property type="entry name" value="vRING-HC-C4C4_RBBP6"/>
    <property type="match status" value="1"/>
</dbReference>
<dbReference type="GO" id="GO:0008270">
    <property type="term" value="F:zinc ion binding"/>
    <property type="evidence" value="ECO:0007669"/>
    <property type="project" value="UniProtKB-KW"/>
</dbReference>
<dbReference type="Gramene" id="TKW29741">
    <property type="protein sequence ID" value="TKW29741"/>
    <property type="gene ID" value="SEVIR_3G415700v2"/>
</dbReference>
<dbReference type="InterPro" id="IPR013083">
    <property type="entry name" value="Znf_RING/FYVE/PHD"/>
</dbReference>
<sequence>MGVVHYRYRSGVQTFSLPIPGAFASVAELKRLIAATGRHGTGRTRGRGPRDGIALCDPRTGEEYVDENTLIPQNSTVVVHRVAGHPTDAIITSPIVLENDGMASNKPVTESTLKSSGFTEADDEEAAAMRTVIDAAEIKWGVSSSGGGYDGGGGQLGHRYGRPLEGEAPPPGYVCRICHIPGHFIRHCPSESKPPPPGYICHKCGVPGHFIHSCPNYGDRKYDSRRTSSLIPIISSSDNGIPAELARAMSSSVSDSLPAELHCPLCKKVMTDAMLTSKCCYDSFCDKCIRDYIIAQSNCICGVEILVDDLIPNHTLRSTISSMLSSRGGGISSGTGNLASSISSNLDGKSISFSASAVLKGDNKQHMDSAPSIAAEGSLLITVCKNPVGHHEKLKHSDLQSKTEETEKASVKKTIAVAGAMETAPELRRQKRLPPDGVVIVSGNLQRKVVKSKSSKKQKKAGTTGKGDTNCDDYDCNIPFEPSCYNSSFGLGGLPWGADPYSMYFMSNMASSGYPMGLYNVNGISNLPLHAPGMQGYPASYYSSGFQPTVFQDHEASAHASLSNSHKGAGPQSPKPEGYHSRASTQKGGSRSGGRSVPEMRDSSTESHDYYEEYHNRKKVGTHPASSSPRDSGQRRHAVDSSSFESHDYREEFHSRKKVGAHPARSPRDGGQHRRALDDGGSFASHDYDEEFHGRRKERARSRSRKSSSRHSYRRRAYEGSTWSNEESNLKQRWGTYWTRC</sequence>
<dbReference type="Gene3D" id="4.10.60.10">
    <property type="entry name" value="Zinc finger, CCHC-type"/>
    <property type="match status" value="2"/>
</dbReference>
<dbReference type="GO" id="GO:0016567">
    <property type="term" value="P:protein ubiquitination"/>
    <property type="evidence" value="ECO:0007669"/>
    <property type="project" value="InterPro"/>
</dbReference>
<evidence type="ECO:0000313" key="10">
    <source>
        <dbReference type="EMBL" id="TKW29741.1"/>
    </source>
</evidence>
<evidence type="ECO:0000256" key="7">
    <source>
        <dbReference type="SAM" id="MobiDB-lite"/>
    </source>
</evidence>
<dbReference type="Proteomes" id="UP000298652">
    <property type="component" value="Chromosome 3"/>
</dbReference>
<keyword evidence="4" id="KW-0862">Zinc</keyword>
<dbReference type="PROSITE" id="PS50158">
    <property type="entry name" value="ZF_CCHC"/>
    <property type="match status" value="1"/>
</dbReference>
<dbReference type="Gene3D" id="3.30.40.10">
    <property type="entry name" value="Zinc/RING finger domain, C3HC4 (zinc finger)"/>
    <property type="match status" value="1"/>
</dbReference>
<feature type="region of interest" description="Disordered" evidence="7">
    <location>
        <begin position="449"/>
        <end position="468"/>
    </location>
</feature>
<dbReference type="GO" id="GO:0006397">
    <property type="term" value="P:mRNA processing"/>
    <property type="evidence" value="ECO:0007669"/>
    <property type="project" value="InterPro"/>
</dbReference>
<evidence type="ECO:0000256" key="3">
    <source>
        <dbReference type="ARBA" id="ARBA00022771"/>
    </source>
</evidence>
<keyword evidence="3 6" id="KW-0863">Zinc-finger</keyword>
<feature type="compositionally biased region" description="Basic residues" evidence="7">
    <location>
        <begin position="449"/>
        <end position="460"/>
    </location>
</feature>
<evidence type="ECO:0000256" key="4">
    <source>
        <dbReference type="ARBA" id="ARBA00022833"/>
    </source>
</evidence>
<dbReference type="SUPFAM" id="SSF57756">
    <property type="entry name" value="Retrovirus zinc finger-like domains"/>
    <property type="match status" value="1"/>
</dbReference>
<dbReference type="GO" id="GO:0003676">
    <property type="term" value="F:nucleic acid binding"/>
    <property type="evidence" value="ECO:0007669"/>
    <property type="project" value="InterPro"/>
</dbReference>
<feature type="compositionally biased region" description="Basic and acidic residues" evidence="7">
    <location>
        <begin position="666"/>
        <end position="678"/>
    </location>
</feature>
<feature type="compositionally biased region" description="Basic residues" evidence="7">
    <location>
        <begin position="694"/>
        <end position="715"/>
    </location>
</feature>
<evidence type="ECO:0008006" key="12">
    <source>
        <dbReference type="Google" id="ProtNLM"/>
    </source>
</evidence>
<dbReference type="SUPFAM" id="SSF57850">
    <property type="entry name" value="RING/U-box"/>
    <property type="match status" value="1"/>
</dbReference>
<evidence type="ECO:0000256" key="5">
    <source>
        <dbReference type="ARBA" id="ARBA00023242"/>
    </source>
</evidence>
<dbReference type="SMART" id="SM01180">
    <property type="entry name" value="DWNN"/>
    <property type="match status" value="1"/>
</dbReference>
<feature type="compositionally biased region" description="Basic and acidic residues" evidence="7">
    <location>
        <begin position="598"/>
        <end position="615"/>
    </location>
</feature>
<dbReference type="Gene3D" id="3.10.20.90">
    <property type="entry name" value="Phosphatidylinositol 3-kinase Catalytic Subunit, Chain A, domain 1"/>
    <property type="match status" value="1"/>
</dbReference>
<evidence type="ECO:0000256" key="6">
    <source>
        <dbReference type="PROSITE-ProRule" id="PRU00047"/>
    </source>
</evidence>
<dbReference type="SMART" id="SM00343">
    <property type="entry name" value="ZnF_C2HC"/>
    <property type="match status" value="2"/>
</dbReference>
<keyword evidence="5" id="KW-0539">Nucleus</keyword>
<dbReference type="EMBL" id="CM016554">
    <property type="protein sequence ID" value="TKW29741.1"/>
    <property type="molecule type" value="Genomic_DNA"/>
</dbReference>
<dbReference type="GO" id="GO:0006511">
    <property type="term" value="P:ubiquitin-dependent protein catabolic process"/>
    <property type="evidence" value="ECO:0007669"/>
    <property type="project" value="TreeGrafter"/>
</dbReference>
<dbReference type="InterPro" id="IPR036875">
    <property type="entry name" value="Znf_CCHC_sf"/>
</dbReference>
<dbReference type="PROSITE" id="PS51282">
    <property type="entry name" value="DWNN"/>
    <property type="match status" value="1"/>
</dbReference>
<keyword evidence="2" id="KW-0479">Metal-binding</keyword>
<dbReference type="PANTHER" id="PTHR15439:SF6">
    <property type="entry name" value="OS03G0659400 PROTEIN"/>
    <property type="match status" value="1"/>
</dbReference>
<reference evidence="10" key="1">
    <citation type="submission" date="2019-03" db="EMBL/GenBank/DDBJ databases">
        <title>WGS assembly of Setaria viridis.</title>
        <authorList>
            <person name="Huang P."/>
            <person name="Jenkins J."/>
            <person name="Grimwood J."/>
            <person name="Barry K."/>
            <person name="Healey A."/>
            <person name="Mamidi S."/>
            <person name="Sreedasyam A."/>
            <person name="Shu S."/>
            <person name="Feldman M."/>
            <person name="Wu J."/>
            <person name="Yu Y."/>
            <person name="Chen C."/>
            <person name="Johnson J."/>
            <person name="Rokhsar D."/>
            <person name="Baxter I."/>
            <person name="Schmutz J."/>
            <person name="Brutnell T."/>
            <person name="Kellogg E."/>
        </authorList>
    </citation>
    <scope>NUCLEOTIDE SEQUENCE [LARGE SCALE GENOMIC DNA]</scope>
</reference>
<dbReference type="GO" id="GO:0061630">
    <property type="term" value="F:ubiquitin protein ligase activity"/>
    <property type="evidence" value="ECO:0007669"/>
    <property type="project" value="InterPro"/>
</dbReference>
<evidence type="ECO:0000313" key="11">
    <source>
        <dbReference type="Proteomes" id="UP000298652"/>
    </source>
</evidence>
<dbReference type="InterPro" id="IPR014891">
    <property type="entry name" value="DWNN_domain"/>
</dbReference>
<feature type="domain" description="CCHC-type" evidence="8">
    <location>
        <begin position="201"/>
        <end position="216"/>
    </location>
</feature>
<proteinExistence type="predicted"/>
<dbReference type="GO" id="GO:0005634">
    <property type="term" value="C:nucleus"/>
    <property type="evidence" value="ECO:0007669"/>
    <property type="project" value="UniProtKB-SubCell"/>
</dbReference>
<evidence type="ECO:0000256" key="1">
    <source>
        <dbReference type="ARBA" id="ARBA00004123"/>
    </source>
</evidence>
<dbReference type="InterPro" id="IPR033489">
    <property type="entry name" value="RBBP6"/>
</dbReference>
<protein>
    <recommendedName>
        <fullName evidence="12">DWNN domain-containing protein</fullName>
    </recommendedName>
</protein>
<evidence type="ECO:0000259" key="9">
    <source>
        <dbReference type="PROSITE" id="PS51282"/>
    </source>
</evidence>
<keyword evidence="11" id="KW-1185">Reference proteome</keyword>
<dbReference type="InterPro" id="IPR025829">
    <property type="entry name" value="Zn_knuckle_CX2CX3GHX4C"/>
</dbReference>
<comment type="subcellular location">
    <subcellularLocation>
        <location evidence="1">Nucleus</location>
    </subcellularLocation>
</comment>
<name>A0A4U6VJB2_SETVI</name>
<feature type="region of interest" description="Disordered" evidence="7">
    <location>
        <begin position="556"/>
        <end position="728"/>
    </location>
</feature>
<dbReference type="Pfam" id="PF13696">
    <property type="entry name" value="zf-CCHC_2"/>
    <property type="match status" value="2"/>
</dbReference>
<dbReference type="AlphaFoldDB" id="A0A4U6VJB2"/>
<dbReference type="PANTHER" id="PTHR15439">
    <property type="entry name" value="RETINOBLASTOMA-BINDING PROTEIN 6"/>
    <property type="match status" value="1"/>
</dbReference>
<dbReference type="InterPro" id="IPR001878">
    <property type="entry name" value="Znf_CCHC"/>
</dbReference>
<gene>
    <name evidence="10" type="ORF">SEVIR_3G415700v2</name>
</gene>
<organism evidence="10 11">
    <name type="scientific">Setaria viridis</name>
    <name type="common">Green bristlegrass</name>
    <name type="synonym">Setaria italica subsp. viridis</name>
    <dbReference type="NCBI Taxonomy" id="4556"/>
    <lineage>
        <taxon>Eukaryota</taxon>
        <taxon>Viridiplantae</taxon>
        <taxon>Streptophyta</taxon>
        <taxon>Embryophyta</taxon>
        <taxon>Tracheophyta</taxon>
        <taxon>Spermatophyta</taxon>
        <taxon>Magnoliopsida</taxon>
        <taxon>Liliopsida</taxon>
        <taxon>Poales</taxon>
        <taxon>Poaceae</taxon>
        <taxon>PACMAD clade</taxon>
        <taxon>Panicoideae</taxon>
        <taxon>Panicodae</taxon>
        <taxon>Paniceae</taxon>
        <taxon>Cenchrinae</taxon>
        <taxon>Setaria</taxon>
    </lineage>
</organism>
<dbReference type="OMA" id="SHKSERY"/>
<feature type="domain" description="DWNN" evidence="9">
    <location>
        <begin position="4"/>
        <end position="83"/>
    </location>
</feature>
<evidence type="ECO:0000256" key="2">
    <source>
        <dbReference type="ARBA" id="ARBA00022723"/>
    </source>
</evidence>
<evidence type="ECO:0000259" key="8">
    <source>
        <dbReference type="PROSITE" id="PS50158"/>
    </source>
</evidence>